<dbReference type="EMBL" id="UYYF01004273">
    <property type="protein sequence ID" value="VDN01076.1"/>
    <property type="molecule type" value="Genomic_DNA"/>
</dbReference>
<reference evidence="6" key="1">
    <citation type="submission" date="2017-02" db="UniProtKB">
        <authorList>
            <consortium name="WormBaseParasite"/>
        </authorList>
    </citation>
    <scope>IDENTIFICATION</scope>
</reference>
<feature type="domain" description="ShKT" evidence="3">
    <location>
        <begin position="831"/>
        <end position="865"/>
    </location>
</feature>
<dbReference type="Proteomes" id="UP000276776">
    <property type="component" value="Unassembled WGS sequence"/>
</dbReference>
<protein>
    <submittedName>
        <fullName evidence="6">ShKT domain-containing protein</fullName>
    </submittedName>
</protein>
<evidence type="ECO:0000256" key="1">
    <source>
        <dbReference type="PROSITE-ProRule" id="PRU01005"/>
    </source>
</evidence>
<keyword evidence="5" id="KW-1185">Reference proteome</keyword>
<dbReference type="Pfam" id="PF01549">
    <property type="entry name" value="ShK"/>
    <property type="match status" value="3"/>
</dbReference>
<comment type="caution">
    <text evidence="1">Lacks conserved residue(s) required for the propagation of feature annotation.</text>
</comment>
<feature type="region of interest" description="Disordered" evidence="2">
    <location>
        <begin position="628"/>
        <end position="652"/>
    </location>
</feature>
<accession>A0A0N5CUT6</accession>
<dbReference type="OrthoDB" id="5920234at2759"/>
<evidence type="ECO:0000313" key="6">
    <source>
        <dbReference type="WBParaSite" id="TCLT_0000404201-mRNA-1"/>
    </source>
</evidence>
<sequence length="1081" mass="120850">MLSQTGTTRLKFLPEIEGATCDMCPEVSHRELPEAACAKEVDAHDNSIRISCQPLPELCAEELRQRYGANDVTAKTNSKKAENLRLPSLLAVTATDQSDTLPISESFQSTSPPTTSLEWSRSIKVPLRTSGASPSTGLFTVSGQNVTASLQSLTTAEFNFAFKAVDNSHTTTFHDLSTSPSITDQKQLAGNILSTKTTHALPIVSFITKSWAKTENVANTIEFSKKTEPKKKKGNTKQFPELETTTLVFDYSEDKSYSNQSYFNSSIDYSSTTRSIGNISINIFGNITLIPFWTEQMFFNNFIPTTLSTAVANTTFTSQVTNIVKATVDSEYHNITKLTSKSATSLLPLVNYPIKVRKTSLFASTTDVVKSSAKMVSSQITPKNSFVSTTRFLQPTAITTEIKPKLFSSIESSTIEVITAKQRSISANPITSTMISSTLVKKDLNHMAKPIGGAESHNSNHLPGEVTYKLRLYNGIKKDETLLYQKQIINHMNDGQGQLKPLKEETFQSSALTSSSPTAIASSTTANKLQATVASTPQKHNLKIITGLPFIPNQYFYEALTTNYNLHQDISTRESELNKKSIGVSTHNYSRIKFSDSNQKINKEVVYSGTTDGRIYVKHKNSEAFNHSIVSKDSLQQSKRTHPASKSKKDEWSGKNKSILVSLLTLPTSHTTATHLPQYYVSIPTKSYQVASNKKYTNDHIKSLTQKPYLRAKVRNFGKKQLHDVYNITKPNYEVQTDSRNVFFINDQFGNINHILPLILRPPKSRRLSTTRMNEPGRSAFTTSIETVQDSSMKTGLARNGLNLHSDSRNMYKRKNSGENLTMETIKCERCLDKHKLCCFWALLGECDKNPYWMQIHCAQSCGTCTLKLKKCVSTDVRCLLSTAQVASEPTSSSATVLNFANILNLPNRSTIEFSKEKKSNFISSQDSASLRATTTLPPMVKIIDEITPTKAKMKLCLDYSIHCKFWADLGECIRNPFWMMPNCQKSCFTCGKVFSKVYEPTLRKGCTNHNKYCQFWAFSGQCDMNPNWMKRYCPLSFVQKKKQGNSRMEEIVLIMTASVDGFLELRGRGHFFLCSAPFTF</sequence>
<dbReference type="WBParaSite" id="TCLT_0000404201-mRNA-1">
    <property type="protein sequence ID" value="TCLT_0000404201-mRNA-1"/>
    <property type="gene ID" value="TCLT_0000404201"/>
</dbReference>
<feature type="disulfide bond" evidence="1">
    <location>
        <begin position="957"/>
        <end position="991"/>
    </location>
</feature>
<gene>
    <name evidence="4" type="ORF">TCLT_LOCUS4031</name>
</gene>
<evidence type="ECO:0000313" key="5">
    <source>
        <dbReference type="Proteomes" id="UP000276776"/>
    </source>
</evidence>
<proteinExistence type="predicted"/>
<evidence type="ECO:0000256" key="2">
    <source>
        <dbReference type="SAM" id="MobiDB-lite"/>
    </source>
</evidence>
<feature type="disulfide bond" evidence="1">
    <location>
        <begin position="831"/>
        <end position="865"/>
    </location>
</feature>
<keyword evidence="1" id="KW-1015">Disulfide bond</keyword>
<organism evidence="6">
    <name type="scientific">Thelazia callipaeda</name>
    <name type="common">Oriental eyeworm</name>
    <name type="synonym">Parasitic nematode</name>
    <dbReference type="NCBI Taxonomy" id="103827"/>
    <lineage>
        <taxon>Eukaryota</taxon>
        <taxon>Metazoa</taxon>
        <taxon>Ecdysozoa</taxon>
        <taxon>Nematoda</taxon>
        <taxon>Chromadorea</taxon>
        <taxon>Rhabditida</taxon>
        <taxon>Spirurina</taxon>
        <taxon>Spiruromorpha</taxon>
        <taxon>Thelazioidea</taxon>
        <taxon>Thelaziidae</taxon>
        <taxon>Thelazia</taxon>
    </lineage>
</organism>
<name>A0A0N5CUT6_THECL</name>
<evidence type="ECO:0000259" key="3">
    <source>
        <dbReference type="PROSITE" id="PS51670"/>
    </source>
</evidence>
<evidence type="ECO:0000313" key="4">
    <source>
        <dbReference type="EMBL" id="VDN01076.1"/>
    </source>
</evidence>
<dbReference type="InterPro" id="IPR003582">
    <property type="entry name" value="ShKT_dom"/>
</dbReference>
<feature type="domain" description="ShKT" evidence="3">
    <location>
        <begin position="957"/>
        <end position="991"/>
    </location>
</feature>
<dbReference type="PROSITE" id="PS51670">
    <property type="entry name" value="SHKT"/>
    <property type="match status" value="2"/>
</dbReference>
<reference evidence="4 5" key="2">
    <citation type="submission" date="2018-11" db="EMBL/GenBank/DDBJ databases">
        <authorList>
            <consortium name="Pathogen Informatics"/>
        </authorList>
    </citation>
    <scope>NUCLEOTIDE SEQUENCE [LARGE SCALE GENOMIC DNA]</scope>
</reference>
<dbReference type="SMART" id="SM00254">
    <property type="entry name" value="ShKT"/>
    <property type="match status" value="3"/>
</dbReference>
<dbReference type="AlphaFoldDB" id="A0A0N5CUT6"/>
<feature type="compositionally biased region" description="Polar residues" evidence="2">
    <location>
        <begin position="628"/>
        <end position="638"/>
    </location>
</feature>
<dbReference type="STRING" id="103827.A0A0N5CUT6"/>